<accession>A0ABS2ENC4</accession>
<evidence type="ECO:0000313" key="1">
    <source>
        <dbReference type="EMBL" id="MBM6753865.1"/>
    </source>
</evidence>
<proteinExistence type="predicted"/>
<comment type="caution">
    <text evidence="1">The sequence shown here is derived from an EMBL/GenBank/DDBJ whole genome shotgun (WGS) entry which is preliminary data.</text>
</comment>
<dbReference type="EMBL" id="JACJJQ010000012">
    <property type="protein sequence ID" value="MBM6753865.1"/>
    <property type="molecule type" value="Genomic_DNA"/>
</dbReference>
<name>A0ABS2ENC4_9LACO</name>
<sequence length="210" mass="23563">MKNELKYGAMVLAKENLKQKMGVSEIILTKQDVEMMSSDLKEEFEATGKAVTDTKDTDLFIYAYGKEKFVPVFDVIGSDALIEDYAEEVMFDEDEEAELKKARDLFCQIANTASGKAILDLVAPLTKTYFKVSVSTKNYVLITAIVSEINAKYLGYPMRFKAIYDQDGYPKLMVNNSTIKQAIEDGLLKGLDIDYLKNQEAKVNELASAK</sequence>
<gene>
    <name evidence="1" type="ORF">H5993_03695</name>
</gene>
<dbReference type="RefSeq" id="WP_204776264.1">
    <property type="nucleotide sequence ID" value="NZ_JACJJQ010000012.1"/>
</dbReference>
<evidence type="ECO:0000313" key="2">
    <source>
        <dbReference type="Proteomes" id="UP000776629"/>
    </source>
</evidence>
<dbReference type="Proteomes" id="UP000776629">
    <property type="component" value="Unassembled WGS sequence"/>
</dbReference>
<keyword evidence="2" id="KW-1185">Reference proteome</keyword>
<reference evidence="1 2" key="1">
    <citation type="journal article" date="2021" name="Sci. Rep.">
        <title>The distribution of antibiotic resistance genes in chicken gut microbiota commensals.</title>
        <authorList>
            <person name="Juricova H."/>
            <person name="Matiasovicova J."/>
            <person name="Kubasova T."/>
            <person name="Cejkova D."/>
            <person name="Rychlik I."/>
        </authorList>
    </citation>
    <scope>NUCLEOTIDE SEQUENCE [LARGE SCALE GENOMIC DNA]</scope>
    <source>
        <strain evidence="1 2">An810</strain>
    </source>
</reference>
<organism evidence="1 2">
    <name type="scientific">Limosilactobacillus alvi</name>
    <dbReference type="NCBI Taxonomy" id="990412"/>
    <lineage>
        <taxon>Bacteria</taxon>
        <taxon>Bacillati</taxon>
        <taxon>Bacillota</taxon>
        <taxon>Bacilli</taxon>
        <taxon>Lactobacillales</taxon>
        <taxon>Lactobacillaceae</taxon>
        <taxon>Limosilactobacillus</taxon>
    </lineage>
</organism>
<protein>
    <submittedName>
        <fullName evidence="1">Uncharacterized protein</fullName>
    </submittedName>
</protein>